<feature type="non-terminal residue" evidence="2">
    <location>
        <position position="1"/>
    </location>
</feature>
<evidence type="ECO:0000313" key="2">
    <source>
        <dbReference type="EMBL" id="TFK96860.1"/>
    </source>
</evidence>
<feature type="region of interest" description="Disordered" evidence="1">
    <location>
        <begin position="41"/>
        <end position="63"/>
    </location>
</feature>
<accession>A0A5C3Q904</accession>
<name>A0A5C3Q904_9AGAR</name>
<dbReference type="Proteomes" id="UP000305067">
    <property type="component" value="Unassembled WGS sequence"/>
</dbReference>
<reference evidence="2 3" key="1">
    <citation type="journal article" date="2019" name="Nat. Ecol. Evol.">
        <title>Megaphylogeny resolves global patterns of mushroom evolution.</title>
        <authorList>
            <person name="Varga T."/>
            <person name="Krizsan K."/>
            <person name="Foldi C."/>
            <person name="Dima B."/>
            <person name="Sanchez-Garcia M."/>
            <person name="Sanchez-Ramirez S."/>
            <person name="Szollosi G.J."/>
            <person name="Szarkandi J.G."/>
            <person name="Papp V."/>
            <person name="Albert L."/>
            <person name="Andreopoulos W."/>
            <person name="Angelini C."/>
            <person name="Antonin V."/>
            <person name="Barry K.W."/>
            <person name="Bougher N.L."/>
            <person name="Buchanan P."/>
            <person name="Buyck B."/>
            <person name="Bense V."/>
            <person name="Catcheside P."/>
            <person name="Chovatia M."/>
            <person name="Cooper J."/>
            <person name="Damon W."/>
            <person name="Desjardin D."/>
            <person name="Finy P."/>
            <person name="Geml J."/>
            <person name="Haridas S."/>
            <person name="Hughes K."/>
            <person name="Justo A."/>
            <person name="Karasinski D."/>
            <person name="Kautmanova I."/>
            <person name="Kiss B."/>
            <person name="Kocsube S."/>
            <person name="Kotiranta H."/>
            <person name="LaButti K.M."/>
            <person name="Lechner B.E."/>
            <person name="Liimatainen K."/>
            <person name="Lipzen A."/>
            <person name="Lukacs Z."/>
            <person name="Mihaltcheva S."/>
            <person name="Morgado L.N."/>
            <person name="Niskanen T."/>
            <person name="Noordeloos M.E."/>
            <person name="Ohm R.A."/>
            <person name="Ortiz-Santana B."/>
            <person name="Ovrebo C."/>
            <person name="Racz N."/>
            <person name="Riley R."/>
            <person name="Savchenko A."/>
            <person name="Shiryaev A."/>
            <person name="Soop K."/>
            <person name="Spirin V."/>
            <person name="Szebenyi C."/>
            <person name="Tomsovsky M."/>
            <person name="Tulloss R.E."/>
            <person name="Uehling J."/>
            <person name="Grigoriev I.V."/>
            <person name="Vagvolgyi C."/>
            <person name="Papp T."/>
            <person name="Martin F.M."/>
            <person name="Miettinen O."/>
            <person name="Hibbett D.S."/>
            <person name="Nagy L.G."/>
        </authorList>
    </citation>
    <scope>NUCLEOTIDE SEQUENCE [LARGE SCALE GENOMIC DNA]</scope>
    <source>
        <strain evidence="2 3">CBS 309.79</strain>
    </source>
</reference>
<dbReference type="EMBL" id="ML178854">
    <property type="protein sequence ID" value="TFK96860.1"/>
    <property type="molecule type" value="Genomic_DNA"/>
</dbReference>
<dbReference type="AlphaFoldDB" id="A0A5C3Q904"/>
<proteinExistence type="predicted"/>
<dbReference type="OrthoDB" id="2847449at2759"/>
<evidence type="ECO:0000256" key="1">
    <source>
        <dbReference type="SAM" id="MobiDB-lite"/>
    </source>
</evidence>
<evidence type="ECO:0000313" key="3">
    <source>
        <dbReference type="Proteomes" id="UP000305067"/>
    </source>
</evidence>
<organism evidence="2 3">
    <name type="scientific">Pterulicium gracile</name>
    <dbReference type="NCBI Taxonomy" id="1884261"/>
    <lineage>
        <taxon>Eukaryota</taxon>
        <taxon>Fungi</taxon>
        <taxon>Dikarya</taxon>
        <taxon>Basidiomycota</taxon>
        <taxon>Agaricomycotina</taxon>
        <taxon>Agaricomycetes</taxon>
        <taxon>Agaricomycetidae</taxon>
        <taxon>Agaricales</taxon>
        <taxon>Pleurotineae</taxon>
        <taxon>Pterulaceae</taxon>
        <taxon>Pterulicium</taxon>
    </lineage>
</organism>
<keyword evidence="3" id="KW-1185">Reference proteome</keyword>
<gene>
    <name evidence="2" type="ORF">BDV98DRAFT_635378</name>
</gene>
<protein>
    <submittedName>
        <fullName evidence="2">Uncharacterized protein</fullName>
    </submittedName>
</protein>
<sequence>KDFSITLLTSLPESWNPFVSAIDTSSFKDSDKIISRIMEKANRRKAQGAAPRTPRSQHNSRGRAPVLPATVVAREGMLRTNASAPNAKERRIREMGTEGNLEHMLLRIVGPHHQRTLRKTTTHLPLVVLVPMYGWPIAEPLATLFTINCFSPAIHRPLGIKLLGLGTSPDSAVVMQSSQSSTRKSYVPSP</sequence>